<dbReference type="GO" id="GO:0003700">
    <property type="term" value="F:DNA-binding transcription factor activity"/>
    <property type="evidence" value="ECO:0007669"/>
    <property type="project" value="TreeGrafter"/>
</dbReference>
<protein>
    <submittedName>
        <fullName evidence="5">Purine nucleotide synthesis repressor</fullName>
    </submittedName>
</protein>
<gene>
    <name evidence="5" type="primary">purR</name>
    <name evidence="5" type="ORF">THS5294_01252</name>
</gene>
<dbReference type="Gene3D" id="3.40.50.2300">
    <property type="match status" value="2"/>
</dbReference>
<keyword evidence="1" id="KW-0805">Transcription regulation</keyword>
<dbReference type="STRING" id="266809.PM03_03590"/>
<evidence type="ECO:0000313" key="6">
    <source>
        <dbReference type="Proteomes" id="UP000051298"/>
    </source>
</evidence>
<evidence type="ECO:0000313" key="5">
    <source>
        <dbReference type="EMBL" id="CUH59963.1"/>
    </source>
</evidence>
<dbReference type="InterPro" id="IPR001761">
    <property type="entry name" value="Peripla_BP/Lac1_sug-bd_dom"/>
</dbReference>
<keyword evidence="3" id="KW-0804">Transcription</keyword>
<dbReference type="RefSeq" id="WP_058123056.1">
    <property type="nucleotide sequence ID" value="NZ_CYRX01000014.1"/>
</dbReference>
<dbReference type="InterPro" id="IPR000843">
    <property type="entry name" value="HTH_LacI"/>
</dbReference>
<accession>A0A0P1EXW9</accession>
<dbReference type="PROSITE" id="PS50932">
    <property type="entry name" value="HTH_LACI_2"/>
    <property type="match status" value="1"/>
</dbReference>
<dbReference type="Gene3D" id="1.10.260.40">
    <property type="entry name" value="lambda repressor-like DNA-binding domains"/>
    <property type="match status" value="1"/>
</dbReference>
<name>A0A0P1EXW9_9RHOB</name>
<dbReference type="AlphaFoldDB" id="A0A0P1EXW9"/>
<feature type="domain" description="HTH lacI-type" evidence="4">
    <location>
        <begin position="14"/>
        <end position="63"/>
    </location>
</feature>
<reference evidence="5 6" key="1">
    <citation type="submission" date="2015-09" db="EMBL/GenBank/DDBJ databases">
        <authorList>
            <consortium name="Swine Surveillance"/>
        </authorList>
    </citation>
    <scope>NUCLEOTIDE SEQUENCE [LARGE SCALE GENOMIC DNA]</scope>
    <source>
        <strain evidence="5 6">CECT 5294</strain>
    </source>
</reference>
<dbReference type="EMBL" id="CYRX01000014">
    <property type="protein sequence ID" value="CUH59963.1"/>
    <property type="molecule type" value="Genomic_DNA"/>
</dbReference>
<evidence type="ECO:0000256" key="1">
    <source>
        <dbReference type="ARBA" id="ARBA00023015"/>
    </source>
</evidence>
<dbReference type="Pfam" id="PF00532">
    <property type="entry name" value="Peripla_BP_1"/>
    <property type="match status" value="1"/>
</dbReference>
<dbReference type="PANTHER" id="PTHR30146:SF138">
    <property type="entry name" value="TRANSCRIPTIONAL REGULATORY PROTEIN"/>
    <property type="match status" value="1"/>
</dbReference>
<dbReference type="InterPro" id="IPR010982">
    <property type="entry name" value="Lambda_DNA-bd_dom_sf"/>
</dbReference>
<dbReference type="PANTHER" id="PTHR30146">
    <property type="entry name" value="LACI-RELATED TRANSCRIPTIONAL REPRESSOR"/>
    <property type="match status" value="1"/>
</dbReference>
<dbReference type="eggNOG" id="COG1609">
    <property type="taxonomic scope" value="Bacteria"/>
</dbReference>
<evidence type="ECO:0000256" key="3">
    <source>
        <dbReference type="ARBA" id="ARBA00023163"/>
    </source>
</evidence>
<proteinExistence type="predicted"/>
<sequence>MADKKAKKVDIVTVSKAARVSPSTVSRYFNHPELVKSATRKKIDTAVRRTGYIRNRAAQTIHGIRSGTIGVLVPTLDHAIFAEVVQAFSDTVASQGFTILLASHGYDLQREYAILRKFLEHRVDGVVLTGLDHDEAVFQLLDSQEIPCVLMWNYSATSRYPSIGADNEQAGRLIAEHVLELGHRRVACMFPPTHGNDRALARRDVVLTTLRVAGVDVPDEWMLETVYSISESKQDTKRLLLQRDRPTALICGNDILATGALYGATASGLRVPDDVTVVGIGDFKGSSEIEPALTTVRLPAQRIGQEAGNAMVLAIIDPATGKAGSLNCAPEFVERRSSAAVKSISELIAR</sequence>
<dbReference type="SUPFAM" id="SSF47413">
    <property type="entry name" value="lambda repressor-like DNA-binding domains"/>
    <property type="match status" value="1"/>
</dbReference>
<dbReference type="CDD" id="cd06273">
    <property type="entry name" value="PBP1_LacI-like"/>
    <property type="match status" value="1"/>
</dbReference>
<dbReference type="Proteomes" id="UP000051298">
    <property type="component" value="Unassembled WGS sequence"/>
</dbReference>
<dbReference type="SUPFAM" id="SSF53822">
    <property type="entry name" value="Periplasmic binding protein-like I"/>
    <property type="match status" value="1"/>
</dbReference>
<keyword evidence="2" id="KW-0238">DNA-binding</keyword>
<organism evidence="5 6">
    <name type="scientific">Thalassobacter stenotrophicus</name>
    <dbReference type="NCBI Taxonomy" id="266809"/>
    <lineage>
        <taxon>Bacteria</taxon>
        <taxon>Pseudomonadati</taxon>
        <taxon>Pseudomonadota</taxon>
        <taxon>Alphaproteobacteria</taxon>
        <taxon>Rhodobacterales</taxon>
        <taxon>Roseobacteraceae</taxon>
        <taxon>Thalassobacter</taxon>
    </lineage>
</organism>
<dbReference type="CDD" id="cd01392">
    <property type="entry name" value="HTH_LacI"/>
    <property type="match status" value="1"/>
</dbReference>
<evidence type="ECO:0000259" key="4">
    <source>
        <dbReference type="PROSITE" id="PS50932"/>
    </source>
</evidence>
<dbReference type="SMART" id="SM00354">
    <property type="entry name" value="HTH_LACI"/>
    <property type="match status" value="1"/>
</dbReference>
<dbReference type="Pfam" id="PF00356">
    <property type="entry name" value="LacI"/>
    <property type="match status" value="1"/>
</dbReference>
<dbReference type="InterPro" id="IPR028082">
    <property type="entry name" value="Peripla_BP_I"/>
</dbReference>
<dbReference type="GO" id="GO:0000976">
    <property type="term" value="F:transcription cis-regulatory region binding"/>
    <property type="evidence" value="ECO:0007669"/>
    <property type="project" value="TreeGrafter"/>
</dbReference>
<evidence type="ECO:0000256" key="2">
    <source>
        <dbReference type="ARBA" id="ARBA00023125"/>
    </source>
</evidence>